<dbReference type="InterPro" id="IPR032782">
    <property type="entry name" value="KhpB_N"/>
</dbReference>
<gene>
    <name evidence="6" type="primary">khpB</name>
    <name evidence="6" type="synonym">eloR</name>
    <name evidence="9" type="ORF">SAMN04489866_11146</name>
</gene>
<dbReference type="SUPFAM" id="SSF82708">
    <property type="entry name" value="R3H domain"/>
    <property type="match status" value="1"/>
</dbReference>
<comment type="caution">
    <text evidence="6">Lacks conserved residue(s) required for the propagation of feature annotation.</text>
</comment>
<dbReference type="SMART" id="SM00393">
    <property type="entry name" value="R3H"/>
    <property type="match status" value="1"/>
</dbReference>
<dbReference type="Gene3D" id="3.30.30.80">
    <property type="entry name" value="probable RNA-binding protein from clostridium symbiosum atcc 14940"/>
    <property type="match status" value="1"/>
</dbReference>
<evidence type="ECO:0000256" key="3">
    <source>
        <dbReference type="ARBA" id="ARBA00022960"/>
    </source>
</evidence>
<evidence type="ECO:0000256" key="2">
    <source>
        <dbReference type="ARBA" id="ARBA00022884"/>
    </source>
</evidence>
<evidence type="ECO:0000256" key="4">
    <source>
        <dbReference type="ARBA" id="ARBA00023186"/>
    </source>
</evidence>
<dbReference type="Gene3D" id="3.30.1370.50">
    <property type="entry name" value="R3H-like domain"/>
    <property type="match status" value="1"/>
</dbReference>
<feature type="domain" description="R3H" evidence="8">
    <location>
        <begin position="182"/>
        <end position="248"/>
    </location>
</feature>
<organism evidence="9 10">
    <name type="scientific">Peptococcus niger</name>
    <dbReference type="NCBI Taxonomy" id="2741"/>
    <lineage>
        <taxon>Bacteria</taxon>
        <taxon>Bacillati</taxon>
        <taxon>Bacillota</taxon>
        <taxon>Clostridia</taxon>
        <taxon>Eubacteriales</taxon>
        <taxon>Peptococcaceae</taxon>
        <taxon>Peptococcus</taxon>
    </lineage>
</organism>
<dbReference type="InterPro" id="IPR034079">
    <property type="entry name" value="R3H_KhpB"/>
</dbReference>
<dbReference type="GO" id="GO:0008360">
    <property type="term" value="P:regulation of cell shape"/>
    <property type="evidence" value="ECO:0007669"/>
    <property type="project" value="UniProtKB-KW"/>
</dbReference>
<keyword evidence="4 6" id="KW-0143">Chaperone</keyword>
<evidence type="ECO:0000256" key="1">
    <source>
        <dbReference type="ARBA" id="ARBA00022490"/>
    </source>
</evidence>
<dbReference type="InterPro" id="IPR039247">
    <property type="entry name" value="KhpB"/>
</dbReference>
<feature type="compositionally biased region" description="Low complexity" evidence="7">
    <location>
        <begin position="78"/>
        <end position="96"/>
    </location>
</feature>
<dbReference type="PANTHER" id="PTHR35800">
    <property type="entry name" value="PROTEIN JAG"/>
    <property type="match status" value="1"/>
</dbReference>
<dbReference type="OrthoDB" id="9794483at2"/>
<dbReference type="GO" id="GO:0071555">
    <property type="term" value="P:cell wall organization"/>
    <property type="evidence" value="ECO:0007669"/>
    <property type="project" value="UniProtKB-KW"/>
</dbReference>
<proteinExistence type="inferred from homology"/>
<dbReference type="InterPro" id="IPR038247">
    <property type="entry name" value="Jag_N_dom_sf"/>
</dbReference>
<dbReference type="PROSITE" id="PS51061">
    <property type="entry name" value="R3H"/>
    <property type="match status" value="1"/>
</dbReference>
<comment type="subcellular location">
    <subcellularLocation>
        <location evidence="6">Cytoplasm</location>
    </subcellularLocation>
</comment>
<dbReference type="InterPro" id="IPR038008">
    <property type="entry name" value="Jag_KH"/>
</dbReference>
<dbReference type="SMART" id="SM01245">
    <property type="entry name" value="Jag_N"/>
    <property type="match status" value="1"/>
</dbReference>
<name>A0A1G6Z1T1_PEPNI</name>
<dbReference type="Pfam" id="PF14804">
    <property type="entry name" value="Jag_N"/>
    <property type="match status" value="1"/>
</dbReference>
<dbReference type="PANTHER" id="PTHR35800:SF1">
    <property type="entry name" value="RNA-BINDING PROTEIN KHPB"/>
    <property type="match status" value="1"/>
</dbReference>
<dbReference type="Pfam" id="PF13083">
    <property type="entry name" value="KH_KhpA-B"/>
    <property type="match status" value="1"/>
</dbReference>
<evidence type="ECO:0000313" key="9">
    <source>
        <dbReference type="EMBL" id="SDD96273.1"/>
    </source>
</evidence>
<evidence type="ECO:0000256" key="7">
    <source>
        <dbReference type="SAM" id="MobiDB-lite"/>
    </source>
</evidence>
<keyword evidence="2 6" id="KW-0694">RNA-binding</keyword>
<comment type="similarity">
    <text evidence="6">Belongs to the KhpB RNA-binding protein family.</text>
</comment>
<dbReference type="CDD" id="cd02414">
    <property type="entry name" value="KH-II_Jag"/>
    <property type="match status" value="1"/>
</dbReference>
<dbReference type="Gene3D" id="3.30.300.20">
    <property type="match status" value="1"/>
</dbReference>
<dbReference type="InterPro" id="IPR036867">
    <property type="entry name" value="R3H_dom_sf"/>
</dbReference>
<feature type="region of interest" description="Disordered" evidence="7">
    <location>
        <begin position="60"/>
        <end position="96"/>
    </location>
</feature>
<protein>
    <recommendedName>
        <fullName evidence="6">RNA-binding protein KhpB</fullName>
    </recommendedName>
    <alternativeName>
        <fullName evidence="6">RNA-binding protein EloR</fullName>
    </alternativeName>
</protein>
<keyword evidence="1 6" id="KW-0963">Cytoplasm</keyword>
<keyword evidence="3 6" id="KW-0133">Cell shape</keyword>
<keyword evidence="10" id="KW-1185">Reference proteome</keyword>
<dbReference type="STRING" id="2741.SAMN04489866_11146"/>
<dbReference type="EMBL" id="FNAF01000011">
    <property type="protein sequence ID" value="SDD96273.1"/>
    <property type="molecule type" value="Genomic_DNA"/>
</dbReference>
<dbReference type="GO" id="GO:0003723">
    <property type="term" value="F:RNA binding"/>
    <property type="evidence" value="ECO:0007669"/>
    <property type="project" value="UniProtKB-UniRule"/>
</dbReference>
<comment type="subunit">
    <text evidence="6">Forms a complex with KhpA.</text>
</comment>
<keyword evidence="5 6" id="KW-0961">Cell wall biogenesis/degradation</keyword>
<sequence>MKRQQFTGKTVAAAVAVAAQELHISEADLDYQVLEEASKGFLGFGAKDARIEVILPETEPAPLASPETPADDRPQVAPPAAAGPDEAALAASEASPSAGETAEDIGIAFLAPIFDALSVSPRVQIEEDDEQITFSMYGDEVGILIGRRGDTLNALQFLLSLAVNRRLNSHKRIILDCENYRQRRAETLQALAHRMADKARETGRRVSLDPMNAAERRIVHLALENEPQVKAESYGEDPHRKIVIYPQG</sequence>
<dbReference type="RefSeq" id="WP_091792194.1">
    <property type="nucleotide sequence ID" value="NZ_FNAF01000011.1"/>
</dbReference>
<dbReference type="Pfam" id="PF01424">
    <property type="entry name" value="R3H"/>
    <property type="match status" value="1"/>
</dbReference>
<dbReference type="CDD" id="cd02644">
    <property type="entry name" value="R3H_jag"/>
    <property type="match status" value="1"/>
</dbReference>
<accession>A0A1G6Z1T1</accession>
<dbReference type="InterPro" id="IPR001374">
    <property type="entry name" value="R3H_dom"/>
</dbReference>
<dbReference type="GO" id="GO:0009252">
    <property type="term" value="P:peptidoglycan biosynthetic process"/>
    <property type="evidence" value="ECO:0007669"/>
    <property type="project" value="UniProtKB-UniRule"/>
</dbReference>
<dbReference type="HAMAP" id="MF_00867">
    <property type="entry name" value="KhpB"/>
    <property type="match status" value="1"/>
</dbReference>
<evidence type="ECO:0000256" key="6">
    <source>
        <dbReference type="HAMAP-Rule" id="MF_00867"/>
    </source>
</evidence>
<dbReference type="GO" id="GO:0005737">
    <property type="term" value="C:cytoplasm"/>
    <property type="evidence" value="ECO:0007669"/>
    <property type="project" value="UniProtKB-SubCell"/>
</dbReference>
<dbReference type="Proteomes" id="UP000198995">
    <property type="component" value="Unassembled WGS sequence"/>
</dbReference>
<evidence type="ECO:0000256" key="5">
    <source>
        <dbReference type="ARBA" id="ARBA00023316"/>
    </source>
</evidence>
<comment type="function">
    <text evidence="6">A probable RNA chaperone. Forms a complex with KhpA which binds to cellular RNA and controls its expression. Plays a role in peptidoglycan (PG) homeostasis and cell length regulation.</text>
</comment>
<evidence type="ECO:0000259" key="8">
    <source>
        <dbReference type="PROSITE" id="PS51061"/>
    </source>
</evidence>
<comment type="domain">
    <text evidence="6">Has an N-terminal Jag-N domain and 2 RNA-binding domains (KH and R3H).</text>
</comment>
<reference evidence="9 10" key="1">
    <citation type="submission" date="2016-10" db="EMBL/GenBank/DDBJ databases">
        <authorList>
            <person name="de Groot N.N."/>
        </authorList>
    </citation>
    <scope>NUCLEOTIDE SEQUENCE [LARGE SCALE GENOMIC DNA]</scope>
    <source>
        <strain evidence="9 10">DSM 20475</strain>
    </source>
</reference>
<evidence type="ECO:0000313" key="10">
    <source>
        <dbReference type="Proteomes" id="UP000198995"/>
    </source>
</evidence>
<dbReference type="InterPro" id="IPR015946">
    <property type="entry name" value="KH_dom-like_a/b"/>
</dbReference>
<dbReference type="AlphaFoldDB" id="A0A1G6Z1T1"/>
<dbReference type="NCBIfam" id="NF041568">
    <property type="entry name" value="Jag_EloR"/>
    <property type="match status" value="1"/>
</dbReference>